<dbReference type="GO" id="GO:0016705">
    <property type="term" value="F:oxidoreductase activity, acting on paired donors, with incorporation or reduction of molecular oxygen"/>
    <property type="evidence" value="ECO:0007669"/>
    <property type="project" value="InterPro"/>
</dbReference>
<dbReference type="PANTHER" id="PTHR10121">
    <property type="entry name" value="COATOMER SUBUNIT DELTA"/>
    <property type="match status" value="1"/>
</dbReference>
<feature type="domain" description="MHD" evidence="19">
    <location>
        <begin position="285"/>
        <end position="535"/>
    </location>
</feature>
<evidence type="ECO:0000256" key="11">
    <source>
        <dbReference type="ARBA" id="ARBA00023004"/>
    </source>
</evidence>
<dbReference type="InterPro" id="IPR022775">
    <property type="entry name" value="AP_mu_sigma_su"/>
</dbReference>
<dbReference type="InterPro" id="IPR036396">
    <property type="entry name" value="Cyt_P450_sf"/>
</dbReference>
<evidence type="ECO:0000313" key="21">
    <source>
        <dbReference type="Proteomes" id="UP000383932"/>
    </source>
</evidence>
<sequence length="1130" mass="125027">MVVLASSICTKAGRPVISRQFREMPRSRIDGLLTSFPKLIPANSQHTSIEAQDVRYVYQPLEDLYIVLITNKGSNILQDIETLHLFARVVSDICRSADEREILRNSFELLGAFDEIVSLGYREQVGLAQVKNILEMESHEEKIQEIIAKNKEAEAKEELKRRAKQLELQRREMQRRQGTGGGGIGSSYLSAGMGGSGGYSSVPRFEPTTERRAVSPQPSSLSKPAFKASGMKLGKKAKQSELLDALGGELATPTGSIPGTPVAGDLSSSGTLPPQTSIYAPAVHEESVHIVTRERFKATILRDGRPKELEIMGDLDLKVSDPADARVKLSIAPLGASGEGAQFKQHPNVAKFAGGVGVAGEVKLKDPTRGFPVGQPQPLNVLKWRWSSKDETGIPLAINCWPSPAGDGTCEVNIEWELQNTELELQNVVISIPLPSGAYPTVSNHTGSWAINPNTHSLDWTIESISASTENTGALEFSVGGDDAEAFFPVKVDFKSDKSLIGVEVLDIERVGGEGSVVFSKEVVPSTSKSIQMILVPRLCIRSLSACVIDSRRLRTLRHRRHEPVDWFALITTSSWEHLPVLDSKMSTTLADLGGQVTLNRVLFLTCGLAFVKFSPHVYQLFRRWCSPLRNLPGPKNDSLILGHLYTLMQEQTSDIVERWTGKHGKTLRCRGLLGAYQLCTIDMHAMNYVLSNNIAFPKSESMRRGMEILVGILAADTETHKLQRRIMNPAFGALHIRNLLPIFWERSNKLRDIWLDMLRENPDQETIDVLSWLSRATLDTIGIAGFGYEFRSLEGEDKDELAKAFAEVFNSNQDITAFSVIKGLICGFFGITTEDARRFKANLATVRRIGMGLVNDKKLLLEGSSESEESRGRDLLTLLIKSNITLGEDGDQVMTDEEVFGQISTFLAAGHETTSATASWALYALTKYPDTQYKLRQELQNAGLGDEPAMEDLDKLPYLNNFLREVLRVYAVVPVDGREAAIDTVIPVGENFTDVHGVVQNGIQVQKGDAIWIPILAMNRAKDVWGEDGMEFRPERWDSLPNTVKDMPGVWSHIMTFFGGPHGCIGYRFAIIEMKTLLYSLVRAFEFNIDPNIEIEAKTGLAARPCVKNDPEKSNKMPLLCTPLARLRG</sequence>
<dbReference type="GO" id="GO:0030126">
    <property type="term" value="C:COPI vesicle coat"/>
    <property type="evidence" value="ECO:0007669"/>
    <property type="project" value="UniProtKB-UniRule"/>
</dbReference>
<dbReference type="CDD" id="cd09254">
    <property type="entry name" value="AP_delta-COPI_MHD"/>
    <property type="match status" value="1"/>
</dbReference>
<comment type="cofactor">
    <cofactor evidence="1 15">
        <name>heme</name>
        <dbReference type="ChEBI" id="CHEBI:30413"/>
    </cofactor>
</comment>
<name>A0A5N5Q9V2_9AGAM</name>
<dbReference type="GO" id="GO:0004497">
    <property type="term" value="F:monooxygenase activity"/>
    <property type="evidence" value="ECO:0007669"/>
    <property type="project" value="InterPro"/>
</dbReference>
<gene>
    <name evidence="20" type="ORF">CTheo_8017</name>
</gene>
<dbReference type="EMBL" id="SSOP01000426">
    <property type="protein sequence ID" value="KAB5588542.1"/>
    <property type="molecule type" value="Genomic_DNA"/>
</dbReference>
<dbReference type="InterPro" id="IPR036168">
    <property type="entry name" value="AP2_Mu_C_sf"/>
</dbReference>
<dbReference type="PROSITE" id="PS51072">
    <property type="entry name" value="MHD"/>
    <property type="match status" value="1"/>
</dbReference>
<keyword evidence="7 16" id="KW-0963">Cytoplasm</keyword>
<feature type="region of interest" description="Disordered" evidence="18">
    <location>
        <begin position="195"/>
        <end position="232"/>
    </location>
</feature>
<comment type="function">
    <text evidence="16">The coatomer is a cytosolic protein complex that binds to dilysine motifs and reversibly associates with Golgi non-clathrin-coated vesicles, which further mediate biosynthetic protein transport from the ER, via the Golgi up to the trans Golgi network.</text>
</comment>
<evidence type="ECO:0000256" key="2">
    <source>
        <dbReference type="ARBA" id="ARBA00004255"/>
    </source>
</evidence>
<evidence type="ECO:0000256" key="1">
    <source>
        <dbReference type="ARBA" id="ARBA00001971"/>
    </source>
</evidence>
<feature type="coiled-coil region" evidence="17">
    <location>
        <begin position="136"/>
        <end position="176"/>
    </location>
</feature>
<evidence type="ECO:0000256" key="5">
    <source>
        <dbReference type="ARBA" id="ARBA00011775"/>
    </source>
</evidence>
<evidence type="ECO:0000259" key="19">
    <source>
        <dbReference type="PROSITE" id="PS51072"/>
    </source>
</evidence>
<dbReference type="Pfam" id="PF01217">
    <property type="entry name" value="Clat_adaptor_s"/>
    <property type="match status" value="1"/>
</dbReference>
<dbReference type="PANTHER" id="PTHR10121:SF0">
    <property type="entry name" value="COATOMER SUBUNIT DELTA"/>
    <property type="match status" value="1"/>
</dbReference>
<comment type="similarity">
    <text evidence="3 16">Belongs to the adaptor complexes medium subunit family. Delta-COP subfamily.</text>
</comment>
<evidence type="ECO:0000256" key="18">
    <source>
        <dbReference type="SAM" id="MobiDB-lite"/>
    </source>
</evidence>
<dbReference type="GO" id="GO:0000139">
    <property type="term" value="C:Golgi membrane"/>
    <property type="evidence" value="ECO:0007669"/>
    <property type="project" value="UniProtKB-SubCell"/>
</dbReference>
<keyword evidence="17" id="KW-0175">Coiled coil</keyword>
<organism evidence="20 21">
    <name type="scientific">Ceratobasidium theobromae</name>
    <dbReference type="NCBI Taxonomy" id="1582974"/>
    <lineage>
        <taxon>Eukaryota</taxon>
        <taxon>Fungi</taxon>
        <taxon>Dikarya</taxon>
        <taxon>Basidiomycota</taxon>
        <taxon>Agaricomycotina</taxon>
        <taxon>Agaricomycetes</taxon>
        <taxon>Cantharellales</taxon>
        <taxon>Ceratobasidiaceae</taxon>
        <taxon>Ceratobasidium</taxon>
    </lineage>
</organism>
<dbReference type="Proteomes" id="UP000383932">
    <property type="component" value="Unassembled WGS sequence"/>
</dbReference>
<dbReference type="SUPFAM" id="SSF64356">
    <property type="entry name" value="SNARE-like"/>
    <property type="match status" value="1"/>
</dbReference>
<dbReference type="InterPro" id="IPR001128">
    <property type="entry name" value="Cyt_P450"/>
</dbReference>
<evidence type="ECO:0000256" key="4">
    <source>
        <dbReference type="ARBA" id="ARBA00010617"/>
    </source>
</evidence>
<dbReference type="PRINTS" id="PR00385">
    <property type="entry name" value="P450"/>
</dbReference>
<dbReference type="GO" id="GO:0020037">
    <property type="term" value="F:heme binding"/>
    <property type="evidence" value="ECO:0007669"/>
    <property type="project" value="InterPro"/>
</dbReference>
<evidence type="ECO:0000256" key="15">
    <source>
        <dbReference type="PIRSR" id="PIRSR602403-1"/>
    </source>
</evidence>
<comment type="subcellular location">
    <subcellularLocation>
        <location evidence="16">Cytoplasm</location>
    </subcellularLocation>
    <subcellularLocation>
        <location evidence="2 16">Golgi apparatus membrane</location>
        <topology evidence="2 16">Peripheral membrane protein</topology>
        <orientation evidence="2 16">Cytoplasmic side</orientation>
    </subcellularLocation>
    <subcellularLocation>
        <location evidence="16">Cytoplasmic vesicle</location>
        <location evidence="16">COPI-coated vesicle membrane</location>
        <topology evidence="16">Peripheral membrane protein</topology>
        <orientation evidence="16">Cytoplasmic side</orientation>
    </subcellularLocation>
</comment>
<evidence type="ECO:0000256" key="3">
    <source>
        <dbReference type="ARBA" id="ARBA00010516"/>
    </source>
</evidence>
<evidence type="ECO:0000256" key="9">
    <source>
        <dbReference type="ARBA" id="ARBA00022892"/>
    </source>
</evidence>
<keyword evidence="9 16" id="KW-0931">ER-Golgi transport</keyword>
<dbReference type="FunFam" id="3.30.450.60:FF:000003">
    <property type="entry name" value="Coatomer subunit delta"/>
    <property type="match status" value="1"/>
</dbReference>
<evidence type="ECO:0000256" key="16">
    <source>
        <dbReference type="RuleBase" id="RU366052"/>
    </source>
</evidence>
<keyword evidence="8 15" id="KW-0479">Metal-binding</keyword>
<dbReference type="CDD" id="cd11069">
    <property type="entry name" value="CYP_FUM15-like"/>
    <property type="match status" value="1"/>
</dbReference>
<dbReference type="InterPro" id="IPR011012">
    <property type="entry name" value="Longin-like_dom_sf"/>
</dbReference>
<proteinExistence type="inferred from homology"/>
<keyword evidence="21" id="KW-1185">Reference proteome</keyword>
<evidence type="ECO:0000256" key="12">
    <source>
        <dbReference type="ARBA" id="ARBA00023034"/>
    </source>
</evidence>
<keyword evidence="13 16" id="KW-0472">Membrane</keyword>
<comment type="subunit">
    <text evidence="5 16">Oligomeric complex that consists of at least the alpha, beta, beta', gamma, delta, epsilon and zeta subunits.</text>
</comment>
<dbReference type="Gene3D" id="1.10.630.10">
    <property type="entry name" value="Cytochrome P450"/>
    <property type="match status" value="1"/>
</dbReference>
<keyword evidence="10 16" id="KW-0653">Protein transport</keyword>
<dbReference type="GO" id="GO:0006888">
    <property type="term" value="P:endoplasmic reticulum to Golgi vesicle-mediated transport"/>
    <property type="evidence" value="ECO:0007669"/>
    <property type="project" value="TreeGrafter"/>
</dbReference>
<keyword evidence="12 16" id="KW-0333">Golgi apparatus</keyword>
<dbReference type="GO" id="GO:0051645">
    <property type="term" value="P:Golgi localization"/>
    <property type="evidence" value="ECO:0007669"/>
    <property type="project" value="TreeGrafter"/>
</dbReference>
<evidence type="ECO:0000313" key="20">
    <source>
        <dbReference type="EMBL" id="KAB5588542.1"/>
    </source>
</evidence>
<dbReference type="SUPFAM" id="SSF48264">
    <property type="entry name" value="Cytochrome P450"/>
    <property type="match status" value="1"/>
</dbReference>
<dbReference type="GO" id="GO:0006890">
    <property type="term" value="P:retrograde vesicle-mediated transport, Golgi to endoplasmic reticulum"/>
    <property type="evidence" value="ECO:0007669"/>
    <property type="project" value="UniProtKB-UniRule"/>
</dbReference>
<evidence type="ECO:0000256" key="7">
    <source>
        <dbReference type="ARBA" id="ARBA00022490"/>
    </source>
</evidence>
<keyword evidence="11 15" id="KW-0408">Iron</keyword>
<comment type="similarity">
    <text evidence="4">Belongs to the cytochrome P450 family.</text>
</comment>
<dbReference type="PRINTS" id="PR00465">
    <property type="entry name" value="EP450IV"/>
</dbReference>
<dbReference type="Pfam" id="PF00928">
    <property type="entry name" value="Adap_comp_sub"/>
    <property type="match status" value="1"/>
</dbReference>
<dbReference type="InterPro" id="IPR027059">
    <property type="entry name" value="Coatomer_dsu"/>
</dbReference>
<evidence type="ECO:0000256" key="17">
    <source>
        <dbReference type="SAM" id="Coils"/>
    </source>
</evidence>
<dbReference type="GO" id="GO:0015031">
    <property type="term" value="P:protein transport"/>
    <property type="evidence" value="ECO:0007669"/>
    <property type="project" value="UniProtKB-KW"/>
</dbReference>
<dbReference type="SUPFAM" id="SSF49447">
    <property type="entry name" value="Second domain of Mu2 adaptin subunit (ap50) of ap2 adaptor"/>
    <property type="match status" value="1"/>
</dbReference>
<dbReference type="InterPro" id="IPR028565">
    <property type="entry name" value="MHD"/>
</dbReference>
<keyword evidence="15" id="KW-0349">Heme</keyword>
<dbReference type="OrthoDB" id="10266042at2759"/>
<protein>
    <recommendedName>
        <fullName evidence="16">Coatomer subunit delta</fullName>
    </recommendedName>
</protein>
<dbReference type="InterPro" id="IPR002403">
    <property type="entry name" value="Cyt_P450_E_grp-IV"/>
</dbReference>
<accession>A0A5N5Q9V2</accession>
<comment type="caution">
    <text evidence="20">The sequence shown here is derived from an EMBL/GenBank/DDBJ whole genome shotgun (WGS) entry which is preliminary data.</text>
</comment>
<dbReference type="CDD" id="cd14830">
    <property type="entry name" value="Delta_COP_N"/>
    <property type="match status" value="1"/>
</dbReference>
<dbReference type="Gene3D" id="3.30.450.60">
    <property type="match status" value="1"/>
</dbReference>
<evidence type="ECO:0000256" key="13">
    <source>
        <dbReference type="ARBA" id="ARBA00023136"/>
    </source>
</evidence>
<dbReference type="GO" id="GO:0005506">
    <property type="term" value="F:iron ion binding"/>
    <property type="evidence" value="ECO:0007669"/>
    <property type="project" value="InterPro"/>
</dbReference>
<dbReference type="Pfam" id="PF00067">
    <property type="entry name" value="p450"/>
    <property type="match status" value="1"/>
</dbReference>
<evidence type="ECO:0000256" key="10">
    <source>
        <dbReference type="ARBA" id="ARBA00022927"/>
    </source>
</evidence>
<feature type="binding site" description="axial binding residue" evidence="15">
    <location>
        <position position="1065"/>
    </location>
    <ligand>
        <name>heme</name>
        <dbReference type="ChEBI" id="CHEBI:30413"/>
    </ligand>
    <ligandPart>
        <name>Fe</name>
        <dbReference type="ChEBI" id="CHEBI:18248"/>
    </ligandPart>
</feature>
<evidence type="ECO:0000256" key="14">
    <source>
        <dbReference type="ARBA" id="ARBA00023329"/>
    </source>
</evidence>
<reference evidence="20 21" key="1">
    <citation type="journal article" date="2019" name="Fungal Biol. Biotechnol.">
        <title>Draft genome sequence of fastidious pathogen Ceratobasidium theobromae, which causes vascular-streak dieback in Theobroma cacao.</title>
        <authorList>
            <person name="Ali S.S."/>
            <person name="Asman A."/>
            <person name="Shao J."/>
            <person name="Firmansyah A.P."/>
            <person name="Susilo A.W."/>
            <person name="Rosmana A."/>
            <person name="McMahon P."/>
            <person name="Junaid M."/>
            <person name="Guest D."/>
            <person name="Kheng T.Y."/>
            <person name="Meinhardt L.W."/>
            <person name="Bailey B.A."/>
        </authorList>
    </citation>
    <scope>NUCLEOTIDE SEQUENCE [LARGE SCALE GENOMIC DNA]</scope>
    <source>
        <strain evidence="20 21">CT2</strain>
    </source>
</reference>
<dbReference type="AlphaFoldDB" id="A0A5N5Q9V2"/>
<dbReference type="Gene3D" id="2.60.40.1170">
    <property type="entry name" value="Mu homology domain, subdomain B"/>
    <property type="match status" value="1"/>
</dbReference>
<evidence type="ECO:0000256" key="8">
    <source>
        <dbReference type="ARBA" id="ARBA00022723"/>
    </source>
</evidence>
<keyword evidence="14" id="KW-0968">Cytoplasmic vesicle</keyword>
<keyword evidence="6 16" id="KW-0813">Transport</keyword>
<evidence type="ECO:0000256" key="6">
    <source>
        <dbReference type="ARBA" id="ARBA00022448"/>
    </source>
</evidence>